<dbReference type="AlphaFoldDB" id="A0A139WUI8"/>
<dbReference type="PANTHER" id="PTHR37525">
    <property type="entry name" value="UPF0175 PROTEIN SSL1255"/>
    <property type="match status" value="1"/>
</dbReference>
<comment type="similarity">
    <text evidence="1">Belongs to the UPF0175 family.</text>
</comment>
<organism evidence="2 3">
    <name type="scientific">Scytonema hofmannii PCC 7110</name>
    <dbReference type="NCBI Taxonomy" id="128403"/>
    <lineage>
        <taxon>Bacteria</taxon>
        <taxon>Bacillati</taxon>
        <taxon>Cyanobacteriota</taxon>
        <taxon>Cyanophyceae</taxon>
        <taxon>Nostocales</taxon>
        <taxon>Scytonemataceae</taxon>
        <taxon>Scytonema</taxon>
    </lineage>
</organism>
<accession>A0A139WUI8</accession>
<evidence type="ECO:0000313" key="3">
    <source>
        <dbReference type="Proteomes" id="UP000076925"/>
    </source>
</evidence>
<gene>
    <name evidence="2" type="ORF">WA1_40950</name>
</gene>
<comment type="caution">
    <text evidence="2">The sequence shown here is derived from an EMBL/GenBank/DDBJ whole genome shotgun (WGS) entry which is preliminary data.</text>
</comment>
<keyword evidence="3" id="KW-1185">Reference proteome</keyword>
<dbReference type="PANTHER" id="PTHR37525:SF1">
    <property type="entry name" value="UPF0175 PROTEIN SSL1255"/>
    <property type="match status" value="1"/>
</dbReference>
<proteinExistence type="inferred from homology"/>
<dbReference type="RefSeq" id="WP_017742804.1">
    <property type="nucleotide sequence ID" value="NZ_KQ976354.1"/>
</dbReference>
<dbReference type="InterPro" id="IPR005368">
    <property type="entry name" value="UPF0175"/>
</dbReference>
<reference evidence="2 3" key="1">
    <citation type="journal article" date="2013" name="Genome Biol. Evol.">
        <title>Genomes of Stigonematalean cyanobacteria (subsection V) and the evolution of oxygenic photosynthesis from prokaryotes to plastids.</title>
        <authorList>
            <person name="Dagan T."/>
            <person name="Roettger M."/>
            <person name="Stucken K."/>
            <person name="Landan G."/>
            <person name="Koch R."/>
            <person name="Major P."/>
            <person name="Gould S.B."/>
            <person name="Goremykin V.V."/>
            <person name="Rippka R."/>
            <person name="Tandeau de Marsac N."/>
            <person name="Gugger M."/>
            <person name="Lockhart P.J."/>
            <person name="Allen J.F."/>
            <person name="Brune I."/>
            <person name="Maus I."/>
            <person name="Puhler A."/>
            <person name="Martin W.F."/>
        </authorList>
    </citation>
    <scope>NUCLEOTIDE SEQUENCE [LARGE SCALE GENOMIC DNA]</scope>
    <source>
        <strain evidence="2 3">PCC 7110</strain>
    </source>
</reference>
<dbReference type="OrthoDB" id="15200at2"/>
<sequence length="84" mass="9389">MTVQISIDLPEGAFSALRSSPETFVQEMRLAAAVKWYEVGTLSQSKAAEIAGVSRQKFLEALSRYHVSPFQVTPEELAEELMRE</sequence>
<protein>
    <submittedName>
        <fullName evidence="2">Uncharacterized protein</fullName>
    </submittedName>
</protein>
<evidence type="ECO:0000313" key="2">
    <source>
        <dbReference type="EMBL" id="KYC36110.1"/>
    </source>
</evidence>
<dbReference type="InterPro" id="IPR052264">
    <property type="entry name" value="UPF0175_domain"/>
</dbReference>
<dbReference type="EMBL" id="ANNX02000047">
    <property type="protein sequence ID" value="KYC36110.1"/>
    <property type="molecule type" value="Genomic_DNA"/>
</dbReference>
<dbReference type="STRING" id="128403.WA1_40950"/>
<evidence type="ECO:0000256" key="1">
    <source>
        <dbReference type="ARBA" id="ARBA00005651"/>
    </source>
</evidence>
<dbReference type="Proteomes" id="UP000076925">
    <property type="component" value="Unassembled WGS sequence"/>
</dbReference>
<name>A0A139WUI8_9CYAN</name>
<dbReference type="Pfam" id="PF03683">
    <property type="entry name" value="UPF0175"/>
    <property type="match status" value="1"/>
</dbReference>